<proteinExistence type="predicted"/>
<keyword evidence="2" id="KW-1185">Reference proteome</keyword>
<dbReference type="EMBL" id="BGZK01001094">
    <property type="protein sequence ID" value="GBP70994.1"/>
    <property type="molecule type" value="Genomic_DNA"/>
</dbReference>
<reference evidence="1 2" key="1">
    <citation type="journal article" date="2019" name="Commun. Biol.">
        <title>The bagworm genome reveals a unique fibroin gene that provides high tensile strength.</title>
        <authorList>
            <person name="Kono N."/>
            <person name="Nakamura H."/>
            <person name="Ohtoshi R."/>
            <person name="Tomita M."/>
            <person name="Numata K."/>
            <person name="Arakawa K."/>
        </authorList>
    </citation>
    <scope>NUCLEOTIDE SEQUENCE [LARGE SCALE GENOMIC DNA]</scope>
</reference>
<dbReference type="AlphaFoldDB" id="A0A4C1Y7W2"/>
<evidence type="ECO:0000313" key="1">
    <source>
        <dbReference type="EMBL" id="GBP70994.1"/>
    </source>
</evidence>
<organism evidence="1 2">
    <name type="scientific">Eumeta variegata</name>
    <name type="common">Bagworm moth</name>
    <name type="synonym">Eumeta japonica</name>
    <dbReference type="NCBI Taxonomy" id="151549"/>
    <lineage>
        <taxon>Eukaryota</taxon>
        <taxon>Metazoa</taxon>
        <taxon>Ecdysozoa</taxon>
        <taxon>Arthropoda</taxon>
        <taxon>Hexapoda</taxon>
        <taxon>Insecta</taxon>
        <taxon>Pterygota</taxon>
        <taxon>Neoptera</taxon>
        <taxon>Endopterygota</taxon>
        <taxon>Lepidoptera</taxon>
        <taxon>Glossata</taxon>
        <taxon>Ditrysia</taxon>
        <taxon>Tineoidea</taxon>
        <taxon>Psychidae</taxon>
        <taxon>Oiketicinae</taxon>
        <taxon>Eumeta</taxon>
    </lineage>
</organism>
<accession>A0A4C1Y7W2</accession>
<gene>
    <name evidence="1" type="ORF">EVAR_57761_1</name>
</gene>
<dbReference type="Proteomes" id="UP000299102">
    <property type="component" value="Unassembled WGS sequence"/>
</dbReference>
<evidence type="ECO:0000313" key="2">
    <source>
        <dbReference type="Proteomes" id="UP000299102"/>
    </source>
</evidence>
<name>A0A4C1Y7W2_EUMVA</name>
<comment type="caution">
    <text evidence="1">The sequence shown here is derived from an EMBL/GenBank/DDBJ whole genome shotgun (WGS) entry which is preliminary data.</text>
</comment>
<protein>
    <submittedName>
        <fullName evidence="1">Uncharacterized protein</fullName>
    </submittedName>
</protein>
<sequence>MRASIEGVSAARRTLITVVTPAPAPLVCERRVELLFQLNNETGVYSGALWTRKREKSFLPFREAAENKALGLRWRRPAVPTTLCANDETPTFLAGLTTPSRVTTNPDRKNEFKSYNGNYTFCFIKCSLSHTRRSCQRPTSCSSILDNLMGASMDIHPLHKNC</sequence>